<sequence length="119" mass="13429">MKTLSINFKEGKIYSSQKVSINNILKLYSSIVDMAKSLNGDELGVLIQFEHKQSTTILNVTDVSPYALLFFDDELSFKGATYSIKSGTGSFIIQTQYKNILFLRVPHNLKLSTIINLKF</sequence>
<dbReference type="AlphaFoldDB" id="A0A221US51"/>
<dbReference type="RefSeq" id="WP_093977205.1">
    <property type="nucleotide sequence ID" value="NZ_CP022515.1"/>
</dbReference>
<name>A0A221US51_9FLAO</name>
<evidence type="ECO:0000313" key="1">
    <source>
        <dbReference type="EMBL" id="ASO04100.1"/>
    </source>
</evidence>
<dbReference type="EMBL" id="CP022515">
    <property type="protein sequence ID" value="ASO04100.1"/>
    <property type="molecule type" value="Genomic_DNA"/>
</dbReference>
<proteinExistence type="predicted"/>
<protein>
    <submittedName>
        <fullName evidence="1">Uncharacterized protein</fullName>
    </submittedName>
</protein>
<gene>
    <name evidence="1" type="ORF">AREALGSMS7_00613</name>
</gene>
<organism evidence="1 2">
    <name type="scientific">Arenibacter algicola</name>
    <dbReference type="NCBI Taxonomy" id="616991"/>
    <lineage>
        <taxon>Bacteria</taxon>
        <taxon>Pseudomonadati</taxon>
        <taxon>Bacteroidota</taxon>
        <taxon>Flavobacteriia</taxon>
        <taxon>Flavobacteriales</taxon>
        <taxon>Flavobacteriaceae</taxon>
        <taxon>Arenibacter</taxon>
    </lineage>
</organism>
<dbReference type="Proteomes" id="UP000204551">
    <property type="component" value="Chromosome"/>
</dbReference>
<accession>A0A221US51</accession>
<dbReference type="KEGG" id="aalg:AREALGSMS7_00613"/>
<evidence type="ECO:0000313" key="2">
    <source>
        <dbReference type="Proteomes" id="UP000204551"/>
    </source>
</evidence>
<reference evidence="1 2" key="1">
    <citation type="submission" date="2017-07" db="EMBL/GenBank/DDBJ databases">
        <title>Genome Sequence of Arenibacter algicola Strain SMS7 Isolated from a culture of the Diatom Skeletonema marinoi.</title>
        <authorList>
            <person name="Topel M."/>
            <person name="Pinder M.I.M."/>
            <person name="Johansson O.N."/>
            <person name="Kourtchenko O."/>
            <person name="Godhe A."/>
            <person name="Clarke A.K."/>
        </authorList>
    </citation>
    <scope>NUCLEOTIDE SEQUENCE [LARGE SCALE GENOMIC DNA]</scope>
    <source>
        <strain evidence="1 2">SMS7</strain>
    </source>
</reference>